<dbReference type="AlphaFoldDB" id="A0A6A3XKY1"/>
<comment type="caution">
    <text evidence="1">The sequence shown here is derived from an EMBL/GenBank/DDBJ whole genome shotgun (WGS) entry which is preliminary data.</text>
</comment>
<dbReference type="Proteomes" id="UP000433483">
    <property type="component" value="Unassembled WGS sequence"/>
</dbReference>
<accession>A0A6A3XKY1</accession>
<reference evidence="1 2" key="1">
    <citation type="submission" date="2018-08" db="EMBL/GenBank/DDBJ databases">
        <title>Genomic investigation of the strawberry pathogen Phytophthora fragariae indicates pathogenicity is determined by transcriptional variation in three key races.</title>
        <authorList>
            <person name="Adams T.M."/>
            <person name="Armitage A.D."/>
            <person name="Sobczyk M.K."/>
            <person name="Bates H.J."/>
            <person name="Dunwell J.M."/>
            <person name="Nellist C.F."/>
            <person name="Harrison R.J."/>
        </authorList>
    </citation>
    <scope>NUCLEOTIDE SEQUENCE [LARGE SCALE GENOMIC DNA]</scope>
    <source>
        <strain evidence="1 2">NOV-27</strain>
    </source>
</reference>
<sequence length="212" mass="24626">MPDFLRSVLDSKERVRLHSTVKQQVEGEVVLHLRSWVNIKETRQQTRAIKDDILLAAAALGARVNLTELQTMLNMTKTISFNFVQRNIHFFFFDRVTAQKYQNTLVSFMGVVYPLSNVHHQATGSVWSRQLGRDGVRLAVQREYEIHIHNITRFTDIGRLMAYLQRHLVVDFELEDLDECTPDSRTSTVWKLTMKSAECPEYLRALAMSSVW</sequence>
<name>A0A6A3XKY1_9STRA</name>
<evidence type="ECO:0000313" key="2">
    <source>
        <dbReference type="Proteomes" id="UP000433483"/>
    </source>
</evidence>
<organism evidence="1 2">
    <name type="scientific">Phytophthora fragariae</name>
    <dbReference type="NCBI Taxonomy" id="53985"/>
    <lineage>
        <taxon>Eukaryota</taxon>
        <taxon>Sar</taxon>
        <taxon>Stramenopiles</taxon>
        <taxon>Oomycota</taxon>
        <taxon>Peronosporomycetes</taxon>
        <taxon>Peronosporales</taxon>
        <taxon>Peronosporaceae</taxon>
        <taxon>Phytophthora</taxon>
    </lineage>
</organism>
<keyword evidence="2" id="KW-1185">Reference proteome</keyword>
<protein>
    <submittedName>
        <fullName evidence="1">Uncharacterized protein</fullName>
    </submittedName>
</protein>
<gene>
    <name evidence="1" type="ORF">PF005_g14038</name>
</gene>
<proteinExistence type="predicted"/>
<dbReference type="EMBL" id="QXGB01000809">
    <property type="protein sequence ID" value="KAE9203796.1"/>
    <property type="molecule type" value="Genomic_DNA"/>
</dbReference>
<evidence type="ECO:0000313" key="1">
    <source>
        <dbReference type="EMBL" id="KAE9203796.1"/>
    </source>
</evidence>
<dbReference type="OrthoDB" id="127600at2759"/>